<dbReference type="Gene3D" id="1.10.10.10">
    <property type="entry name" value="Winged helix-like DNA-binding domain superfamily/Winged helix DNA-binding domain"/>
    <property type="match status" value="1"/>
</dbReference>
<dbReference type="PANTHER" id="PTHR43132:SF2">
    <property type="entry name" value="ARSENICAL RESISTANCE OPERON REPRESSOR ARSR-RELATED"/>
    <property type="match status" value="1"/>
</dbReference>
<evidence type="ECO:0000313" key="7">
    <source>
        <dbReference type="Proteomes" id="UP000591626"/>
    </source>
</evidence>
<protein>
    <submittedName>
        <fullName evidence="5">Helix-turn-helix transcriptional regulator</fullName>
    </submittedName>
    <submittedName>
        <fullName evidence="6">Metalloregulator ArsR/SmtB family transcription factor</fullName>
    </submittedName>
</protein>
<keyword evidence="3" id="KW-0804">Transcription</keyword>
<dbReference type="SMART" id="SM00418">
    <property type="entry name" value="HTH_ARSR"/>
    <property type="match status" value="1"/>
</dbReference>
<dbReference type="Pfam" id="PF01022">
    <property type="entry name" value="HTH_5"/>
    <property type="match status" value="1"/>
</dbReference>
<dbReference type="EMBL" id="JAAUVV010000002">
    <property type="protein sequence ID" value="NJJ03075.1"/>
    <property type="molecule type" value="Genomic_DNA"/>
</dbReference>
<dbReference type="InterPro" id="IPR051011">
    <property type="entry name" value="Metal_resp_trans_reg"/>
</dbReference>
<reference evidence="6 8" key="2">
    <citation type="submission" date="2021-06" db="EMBL/GenBank/DDBJ databases">
        <title>FDA dAtabase for Regulatory Grade micrObial Sequences (FDA-ARGOS): Supporting development and validation of Infectious Disease Dx tests.</title>
        <authorList>
            <person name="Sproer C."/>
            <person name="Gronow S."/>
            <person name="Severitt S."/>
            <person name="Schroder I."/>
            <person name="Tallon L."/>
            <person name="Sadzewicz L."/>
            <person name="Zhao X."/>
            <person name="Boylan J."/>
            <person name="Ott S."/>
            <person name="Bowen H."/>
            <person name="Vavikolanu K."/>
            <person name="Mehta A."/>
            <person name="Aluvathingal J."/>
            <person name="Nadendla S."/>
            <person name="Lowell S."/>
            <person name="Myers T."/>
            <person name="Yan Y."/>
        </authorList>
    </citation>
    <scope>NUCLEOTIDE SEQUENCE [LARGE SCALE GENOMIC DNA]</scope>
    <source>
        <strain evidence="6 8">FDAARGOS 1425</strain>
    </source>
</reference>
<dbReference type="InterPro" id="IPR001845">
    <property type="entry name" value="HTH_ArsR_DNA-bd_dom"/>
</dbReference>
<accession>A0AAP6XKS9</accession>
<dbReference type="InterPro" id="IPR036390">
    <property type="entry name" value="WH_DNA-bd_sf"/>
</dbReference>
<organism evidence="5 7">
    <name type="scientific">Corynebacterium coyleae</name>
    <dbReference type="NCBI Taxonomy" id="53374"/>
    <lineage>
        <taxon>Bacteria</taxon>
        <taxon>Bacillati</taxon>
        <taxon>Actinomycetota</taxon>
        <taxon>Actinomycetes</taxon>
        <taxon>Mycobacteriales</taxon>
        <taxon>Corynebacteriaceae</taxon>
        <taxon>Corynebacterium</taxon>
    </lineage>
</organism>
<dbReference type="InterPro" id="IPR036388">
    <property type="entry name" value="WH-like_DNA-bd_sf"/>
</dbReference>
<dbReference type="Proteomes" id="UP000591626">
    <property type="component" value="Unassembled WGS sequence"/>
</dbReference>
<dbReference type="AlphaFoldDB" id="A0AAP6XKS9"/>
<evidence type="ECO:0000313" key="5">
    <source>
        <dbReference type="EMBL" id="NJJ03075.1"/>
    </source>
</evidence>
<dbReference type="PRINTS" id="PR00778">
    <property type="entry name" value="HTHARSR"/>
</dbReference>
<reference evidence="5 7" key="1">
    <citation type="submission" date="2020-03" db="EMBL/GenBank/DDBJ databases">
        <title>Draft genome sequences of bacterial isolates from the female urobiome.</title>
        <authorList>
            <person name="Miller-Ensminger T."/>
            <person name="Wolfe A.J."/>
            <person name="Putonti C."/>
        </authorList>
    </citation>
    <scope>NUCLEOTIDE SEQUENCE [LARGE SCALE GENOMIC DNA]</scope>
    <source>
        <strain evidence="5 7">UMB8490</strain>
    </source>
</reference>
<dbReference type="NCBIfam" id="NF033788">
    <property type="entry name" value="HTH_metalloreg"/>
    <property type="match status" value="1"/>
</dbReference>
<dbReference type="PANTHER" id="PTHR43132">
    <property type="entry name" value="ARSENICAL RESISTANCE OPERON REPRESSOR ARSR-RELATED"/>
    <property type="match status" value="1"/>
</dbReference>
<name>A0AAP6XKS9_9CORY</name>
<dbReference type="EMBL" id="CP077302">
    <property type="protein sequence ID" value="QXB19605.1"/>
    <property type="molecule type" value="Genomic_DNA"/>
</dbReference>
<gene>
    <name evidence="5" type="ORF">HC138_01590</name>
    <name evidence="6" type="ORF">I6L55_01640</name>
</gene>
<evidence type="ECO:0000313" key="8">
    <source>
        <dbReference type="Proteomes" id="UP000683520"/>
    </source>
</evidence>
<dbReference type="GO" id="GO:0003700">
    <property type="term" value="F:DNA-binding transcription factor activity"/>
    <property type="evidence" value="ECO:0007669"/>
    <property type="project" value="InterPro"/>
</dbReference>
<dbReference type="Proteomes" id="UP000683520">
    <property type="component" value="Chromosome"/>
</dbReference>
<evidence type="ECO:0000313" key="6">
    <source>
        <dbReference type="EMBL" id="QXB19605.1"/>
    </source>
</evidence>
<keyword evidence="8" id="KW-1185">Reference proteome</keyword>
<evidence type="ECO:0000256" key="3">
    <source>
        <dbReference type="ARBA" id="ARBA00023163"/>
    </source>
</evidence>
<feature type="domain" description="HTH arsR-type" evidence="4">
    <location>
        <begin position="1"/>
        <end position="83"/>
    </location>
</feature>
<dbReference type="SUPFAM" id="SSF46785">
    <property type="entry name" value="Winged helix' DNA-binding domain"/>
    <property type="match status" value="1"/>
</dbReference>
<dbReference type="GO" id="GO:0003677">
    <property type="term" value="F:DNA binding"/>
    <property type="evidence" value="ECO:0007669"/>
    <property type="project" value="UniProtKB-KW"/>
</dbReference>
<keyword evidence="1" id="KW-0805">Transcription regulation</keyword>
<dbReference type="CDD" id="cd00090">
    <property type="entry name" value="HTH_ARSR"/>
    <property type="match status" value="1"/>
</dbReference>
<proteinExistence type="predicted"/>
<dbReference type="PROSITE" id="PS50987">
    <property type="entry name" value="HTH_ARSR_2"/>
    <property type="match status" value="1"/>
</dbReference>
<dbReference type="InterPro" id="IPR011991">
    <property type="entry name" value="ArsR-like_HTH"/>
</dbReference>
<keyword evidence="2" id="KW-0238">DNA-binding</keyword>
<evidence type="ECO:0000256" key="2">
    <source>
        <dbReference type="ARBA" id="ARBA00023125"/>
    </source>
</evidence>
<sequence>MRVLDSEMRLRILLLLHDSQRAVHELVGILGKSQPLVSQHLRVLRDEGLVAAKRCGREVAYELANPTVIRIIHALVDHACEFYAPAADTTRRTSVPGQD</sequence>
<evidence type="ECO:0000259" key="4">
    <source>
        <dbReference type="PROSITE" id="PS50987"/>
    </source>
</evidence>
<evidence type="ECO:0000256" key="1">
    <source>
        <dbReference type="ARBA" id="ARBA00023015"/>
    </source>
</evidence>